<reference evidence="2 3" key="1">
    <citation type="journal article" date="2018" name="Sci. Rep.">
        <title>Genomic signatures of local adaptation to the degree of environmental predictability in rotifers.</title>
        <authorList>
            <person name="Franch-Gras L."/>
            <person name="Hahn C."/>
            <person name="Garcia-Roger E.M."/>
            <person name="Carmona M.J."/>
            <person name="Serra M."/>
            <person name="Gomez A."/>
        </authorList>
    </citation>
    <scope>NUCLEOTIDE SEQUENCE [LARGE SCALE GENOMIC DNA]</scope>
    <source>
        <strain evidence="2">HYR1</strain>
    </source>
</reference>
<gene>
    <name evidence="2" type="ORF">BpHYR1_021745</name>
</gene>
<sequence length="67" mass="8147">MRHQKQIYKKIFFKKSKKNLIEQIQIILLIKPFFFGSLSLINFYLNSYNFAYLTERKACGLNSYFQK</sequence>
<keyword evidence="1" id="KW-0472">Membrane</keyword>
<dbReference type="Proteomes" id="UP000276133">
    <property type="component" value="Unassembled WGS sequence"/>
</dbReference>
<proteinExistence type="predicted"/>
<protein>
    <recommendedName>
        <fullName evidence="4">Transmembrane protein</fullName>
    </recommendedName>
</protein>
<keyword evidence="1" id="KW-1133">Transmembrane helix</keyword>
<evidence type="ECO:0000256" key="1">
    <source>
        <dbReference type="SAM" id="Phobius"/>
    </source>
</evidence>
<name>A0A3M7SXD0_BRAPC</name>
<dbReference type="EMBL" id="REGN01000641">
    <property type="protein sequence ID" value="RNA40464.1"/>
    <property type="molecule type" value="Genomic_DNA"/>
</dbReference>
<keyword evidence="3" id="KW-1185">Reference proteome</keyword>
<evidence type="ECO:0000313" key="2">
    <source>
        <dbReference type="EMBL" id="RNA40464.1"/>
    </source>
</evidence>
<evidence type="ECO:0008006" key="4">
    <source>
        <dbReference type="Google" id="ProtNLM"/>
    </source>
</evidence>
<accession>A0A3M7SXD0</accession>
<comment type="caution">
    <text evidence="2">The sequence shown here is derived from an EMBL/GenBank/DDBJ whole genome shotgun (WGS) entry which is preliminary data.</text>
</comment>
<evidence type="ECO:0000313" key="3">
    <source>
        <dbReference type="Proteomes" id="UP000276133"/>
    </source>
</evidence>
<keyword evidence="1" id="KW-0812">Transmembrane</keyword>
<organism evidence="2 3">
    <name type="scientific">Brachionus plicatilis</name>
    <name type="common">Marine rotifer</name>
    <name type="synonym">Brachionus muelleri</name>
    <dbReference type="NCBI Taxonomy" id="10195"/>
    <lineage>
        <taxon>Eukaryota</taxon>
        <taxon>Metazoa</taxon>
        <taxon>Spiralia</taxon>
        <taxon>Gnathifera</taxon>
        <taxon>Rotifera</taxon>
        <taxon>Eurotatoria</taxon>
        <taxon>Monogononta</taxon>
        <taxon>Pseudotrocha</taxon>
        <taxon>Ploima</taxon>
        <taxon>Brachionidae</taxon>
        <taxon>Brachionus</taxon>
    </lineage>
</organism>
<dbReference type="AlphaFoldDB" id="A0A3M7SXD0"/>
<feature type="transmembrane region" description="Helical" evidence="1">
    <location>
        <begin position="20"/>
        <end position="45"/>
    </location>
</feature>